<keyword evidence="1" id="KW-0175">Coiled coil</keyword>
<feature type="compositionally biased region" description="Low complexity" evidence="2">
    <location>
        <begin position="40"/>
        <end position="51"/>
    </location>
</feature>
<organism evidence="3 4">
    <name type="scientific">Effrenium voratum</name>
    <dbReference type="NCBI Taxonomy" id="2562239"/>
    <lineage>
        <taxon>Eukaryota</taxon>
        <taxon>Sar</taxon>
        <taxon>Alveolata</taxon>
        <taxon>Dinophyceae</taxon>
        <taxon>Suessiales</taxon>
        <taxon>Symbiodiniaceae</taxon>
        <taxon>Effrenium</taxon>
    </lineage>
</organism>
<feature type="compositionally biased region" description="Low complexity" evidence="2">
    <location>
        <begin position="75"/>
        <end position="90"/>
    </location>
</feature>
<feature type="coiled-coil region" evidence="1">
    <location>
        <begin position="326"/>
        <end position="367"/>
    </location>
</feature>
<reference evidence="3" key="1">
    <citation type="submission" date="2023-08" db="EMBL/GenBank/DDBJ databases">
        <authorList>
            <person name="Chen Y."/>
            <person name="Shah S."/>
            <person name="Dougan E. K."/>
            <person name="Thang M."/>
            <person name="Chan C."/>
        </authorList>
    </citation>
    <scope>NUCLEOTIDE SEQUENCE</scope>
</reference>
<feature type="region of interest" description="Disordered" evidence="2">
    <location>
        <begin position="63"/>
        <end position="179"/>
    </location>
</feature>
<sequence length="376" mass="40909">METASRLSLLQRHRAAREQLVSAAQEPSPSGRGGGGAGGAAASAPGSAAARHFCAARVERTVSAGRKRPLSALPRAGGACAAGSRSVVGVRPASASGVRERFAEVPERKTAGEPTTSPERDLPSQGPDLLAFGKFGPAPPLPPLPSGGLQDSAPQSGGQETDEDFTPEERQLEQESEEALNQLEALDAAVEALRLKLEVAKEDVESSSTELRQLRAAKQSWAQAAEESRKELADREHRLQELLAVLPAEEPEKELEARAVERLRVLQKQTDRLQEQVRSQQQLLSQRCEERQVLEVQVEGLAKERDEQKSLQQKARSSWRAAEAQLKAKEEALAAWTQRRHDLEKAQLRMRAEVRGLKARLAAAEARVKCLAWGTH</sequence>
<feature type="region of interest" description="Disordered" evidence="2">
    <location>
        <begin position="1"/>
        <end position="51"/>
    </location>
</feature>
<dbReference type="EMBL" id="CAUJNA010003546">
    <property type="protein sequence ID" value="CAJ1404517.1"/>
    <property type="molecule type" value="Genomic_DNA"/>
</dbReference>
<keyword evidence="4" id="KW-1185">Reference proteome</keyword>
<dbReference type="AlphaFoldDB" id="A0AA36JF69"/>
<feature type="compositionally biased region" description="Basic and acidic residues" evidence="2">
    <location>
        <begin position="98"/>
        <end position="111"/>
    </location>
</feature>
<accession>A0AA36JF69</accession>
<protein>
    <submittedName>
        <fullName evidence="3">Uncharacterized protein</fullName>
    </submittedName>
</protein>
<gene>
    <name evidence="3" type="ORF">EVOR1521_LOCUS26943</name>
</gene>
<dbReference type="Proteomes" id="UP001178507">
    <property type="component" value="Unassembled WGS sequence"/>
</dbReference>
<evidence type="ECO:0000256" key="1">
    <source>
        <dbReference type="SAM" id="Coils"/>
    </source>
</evidence>
<evidence type="ECO:0000313" key="3">
    <source>
        <dbReference type="EMBL" id="CAJ1404517.1"/>
    </source>
</evidence>
<proteinExistence type="predicted"/>
<name>A0AA36JF69_9DINO</name>
<comment type="caution">
    <text evidence="3">The sequence shown here is derived from an EMBL/GenBank/DDBJ whole genome shotgun (WGS) entry which is preliminary data.</text>
</comment>
<evidence type="ECO:0000313" key="4">
    <source>
        <dbReference type="Proteomes" id="UP001178507"/>
    </source>
</evidence>
<evidence type="ECO:0000256" key="2">
    <source>
        <dbReference type="SAM" id="MobiDB-lite"/>
    </source>
</evidence>